<keyword evidence="2" id="KW-1185">Reference proteome</keyword>
<proteinExistence type="predicted"/>
<dbReference type="EMBL" id="PQXH01000116">
    <property type="protein sequence ID" value="TGO11139.1"/>
    <property type="molecule type" value="Genomic_DNA"/>
</dbReference>
<organism evidence="1 2">
    <name type="scientific">Botrytis tulipae</name>
    <dbReference type="NCBI Taxonomy" id="87230"/>
    <lineage>
        <taxon>Eukaryota</taxon>
        <taxon>Fungi</taxon>
        <taxon>Dikarya</taxon>
        <taxon>Ascomycota</taxon>
        <taxon>Pezizomycotina</taxon>
        <taxon>Leotiomycetes</taxon>
        <taxon>Helotiales</taxon>
        <taxon>Sclerotiniaceae</taxon>
        <taxon>Botrytis</taxon>
    </lineage>
</organism>
<dbReference type="Proteomes" id="UP000297777">
    <property type="component" value="Unassembled WGS sequence"/>
</dbReference>
<dbReference type="AlphaFoldDB" id="A0A4Z1EJ33"/>
<name>A0A4Z1EJ33_9HELO</name>
<comment type="caution">
    <text evidence="1">The sequence shown here is derived from an EMBL/GenBank/DDBJ whole genome shotgun (WGS) entry which is preliminary data.</text>
</comment>
<sequence length="59" mass="6450">MDCICVKRSLLTTALLQSRNGSANSEAVESCKQGVCVYDRQVCALRVVLKSGILADWFV</sequence>
<protein>
    <submittedName>
        <fullName evidence="1">Uncharacterized protein</fullName>
    </submittedName>
</protein>
<evidence type="ECO:0000313" key="1">
    <source>
        <dbReference type="EMBL" id="TGO11139.1"/>
    </source>
</evidence>
<gene>
    <name evidence="1" type="ORF">BTUL_0116g00030</name>
</gene>
<evidence type="ECO:0000313" key="2">
    <source>
        <dbReference type="Proteomes" id="UP000297777"/>
    </source>
</evidence>
<reference evidence="1 2" key="1">
    <citation type="submission" date="2017-12" db="EMBL/GenBank/DDBJ databases">
        <title>Comparative genomics of Botrytis spp.</title>
        <authorList>
            <person name="Valero-Jimenez C.A."/>
            <person name="Tapia P."/>
            <person name="Veloso J."/>
            <person name="Silva-Moreno E."/>
            <person name="Staats M."/>
            <person name="Valdes J.H."/>
            <person name="Van Kan J.A.L."/>
        </authorList>
    </citation>
    <scope>NUCLEOTIDE SEQUENCE [LARGE SCALE GENOMIC DNA]</scope>
    <source>
        <strain evidence="1 2">Bt9001</strain>
    </source>
</reference>
<accession>A0A4Z1EJ33</accession>